<dbReference type="InterPro" id="IPR037171">
    <property type="entry name" value="NagB/RpiA_transferase-like"/>
</dbReference>
<evidence type="ECO:0000259" key="4">
    <source>
        <dbReference type="Pfam" id="PF01182"/>
    </source>
</evidence>
<accession>A0A7R9XN08</accession>
<evidence type="ECO:0000256" key="1">
    <source>
        <dbReference type="ARBA" id="ARBA00004959"/>
    </source>
</evidence>
<protein>
    <recommendedName>
        <fullName evidence="4">Glucosamine/galactosamine-6-phosphate isomerase domain-containing protein</fullName>
    </recommendedName>
</protein>
<dbReference type="InterPro" id="IPR039104">
    <property type="entry name" value="6PGL"/>
</dbReference>
<organism evidence="5">
    <name type="scientific">Polyblepharides amylifera</name>
    <dbReference type="NCBI Taxonomy" id="1486889"/>
    <lineage>
        <taxon>Eukaryota</taxon>
        <taxon>Viridiplantae</taxon>
        <taxon>Chlorophyta</taxon>
        <taxon>Pyramimonadophyceae</taxon>
        <taxon>Pyramimonadales</taxon>
        <taxon>Polyblepharidaceae</taxon>
        <taxon>Polyblepharides</taxon>
    </lineage>
</organism>
<dbReference type="GO" id="GO:0017057">
    <property type="term" value="F:6-phosphogluconolactonase activity"/>
    <property type="evidence" value="ECO:0007669"/>
    <property type="project" value="InterPro"/>
</dbReference>
<sequence>MYSKAITVGSSSVVLTRNLTSCNRNRNQCATPSHRCRLVSGPVAFKSRPSNFFKCDAKKRAEKSSLAAFVWAGAEAENLDIDYDEMEGVDIIIEVHETAEKVGEELCKLVAKAAKKGISKRAAFTLAIPGGSVAKALAPLQTYEGIEWDKVHLFFVNERCPEQKNFKLALETFVTAVGIPLDQVYTVTGTDKSPEEEAQIYEERLLSLPAEVMKRDATGLPRFDMVLIGMGADGHVGSIYPNSKEATSEESFILGVSNPDKKSITFSLPLMNAAETVIIAATGQSKAPVVKSALEDFSIPPGSLPGGMVDPTDGVLVWLLDEAAGSLLEEEDEEEEEEEEMGKEREEGEETSSSLK</sequence>
<evidence type="ECO:0000256" key="3">
    <source>
        <dbReference type="SAM" id="MobiDB-lite"/>
    </source>
</evidence>
<dbReference type="EMBL" id="HBDV01000484">
    <property type="protein sequence ID" value="CAD8216037.1"/>
    <property type="molecule type" value="Transcribed_RNA"/>
</dbReference>
<comment type="similarity">
    <text evidence="2">Belongs to the glucosamine/galactosamine-6-phosphate isomerase family. 6-phosphogluconolactonase subfamily.</text>
</comment>
<dbReference type="PANTHER" id="PTHR11054:SF0">
    <property type="entry name" value="6-PHOSPHOGLUCONOLACTONASE"/>
    <property type="match status" value="1"/>
</dbReference>
<dbReference type="Gene3D" id="3.40.50.1360">
    <property type="match status" value="1"/>
</dbReference>
<feature type="domain" description="Glucosamine/galactosamine-6-phosphate isomerase" evidence="4">
    <location>
        <begin position="98"/>
        <end position="318"/>
    </location>
</feature>
<dbReference type="InterPro" id="IPR005900">
    <property type="entry name" value="6-phosphogluconolactonase_DevB"/>
</dbReference>
<dbReference type="CDD" id="cd01400">
    <property type="entry name" value="6PGL"/>
    <property type="match status" value="1"/>
</dbReference>
<evidence type="ECO:0000313" key="5">
    <source>
        <dbReference type="EMBL" id="CAD8216037.1"/>
    </source>
</evidence>
<proteinExistence type="inferred from homology"/>
<gene>
    <name evidence="5" type="ORF">PAMY1081_LOCUS311</name>
</gene>
<feature type="compositionally biased region" description="Acidic residues" evidence="3">
    <location>
        <begin position="328"/>
        <end position="341"/>
    </location>
</feature>
<dbReference type="Pfam" id="PF01182">
    <property type="entry name" value="Glucosamine_iso"/>
    <property type="match status" value="1"/>
</dbReference>
<dbReference type="SUPFAM" id="SSF100950">
    <property type="entry name" value="NagB/RpiA/CoA transferase-like"/>
    <property type="match status" value="1"/>
</dbReference>
<dbReference type="UniPathway" id="UPA00115"/>
<dbReference type="NCBIfam" id="TIGR01198">
    <property type="entry name" value="pgl"/>
    <property type="match status" value="1"/>
</dbReference>
<dbReference type="AlphaFoldDB" id="A0A7R9XN08"/>
<dbReference type="InterPro" id="IPR006148">
    <property type="entry name" value="Glc/Gal-6P_isomerase"/>
</dbReference>
<reference evidence="5" key="1">
    <citation type="submission" date="2021-01" db="EMBL/GenBank/DDBJ databases">
        <authorList>
            <person name="Corre E."/>
            <person name="Pelletier E."/>
            <person name="Niang G."/>
            <person name="Scheremetjew M."/>
            <person name="Finn R."/>
            <person name="Kale V."/>
            <person name="Holt S."/>
            <person name="Cochrane G."/>
            <person name="Meng A."/>
            <person name="Brown T."/>
            <person name="Cohen L."/>
        </authorList>
    </citation>
    <scope>NUCLEOTIDE SEQUENCE</scope>
    <source>
        <strain evidence="5">CCMP720</strain>
    </source>
</reference>
<name>A0A7R9XN08_9CHLO</name>
<feature type="region of interest" description="Disordered" evidence="3">
    <location>
        <begin position="325"/>
        <end position="356"/>
    </location>
</feature>
<dbReference type="GO" id="GO:0006098">
    <property type="term" value="P:pentose-phosphate shunt"/>
    <property type="evidence" value="ECO:0007669"/>
    <property type="project" value="UniProtKB-UniPathway"/>
</dbReference>
<dbReference type="GO" id="GO:0005975">
    <property type="term" value="P:carbohydrate metabolic process"/>
    <property type="evidence" value="ECO:0007669"/>
    <property type="project" value="InterPro"/>
</dbReference>
<evidence type="ECO:0000256" key="2">
    <source>
        <dbReference type="ARBA" id="ARBA00010662"/>
    </source>
</evidence>
<dbReference type="PANTHER" id="PTHR11054">
    <property type="entry name" value="6-PHOSPHOGLUCONOLACTONASE"/>
    <property type="match status" value="1"/>
</dbReference>
<comment type="pathway">
    <text evidence="1">Carbohydrate degradation; pentose phosphate pathway.</text>
</comment>